<dbReference type="AlphaFoldDB" id="A0A0D1YJY8"/>
<evidence type="ECO:0000259" key="6">
    <source>
        <dbReference type="PROSITE" id="PS50048"/>
    </source>
</evidence>
<dbReference type="PANTHER" id="PTHR37534">
    <property type="entry name" value="TRANSCRIPTIONAL ACTIVATOR PROTEIN UGA3"/>
    <property type="match status" value="1"/>
</dbReference>
<comment type="subcellular location">
    <subcellularLocation>
        <location evidence="1">Nucleus</location>
    </subcellularLocation>
</comment>
<keyword evidence="3" id="KW-0238">DNA-binding</keyword>
<accession>A0A0D1YJY8</accession>
<proteinExistence type="predicted"/>
<protein>
    <recommendedName>
        <fullName evidence="6">Zn(2)-C6 fungal-type domain-containing protein</fullName>
    </recommendedName>
</protein>
<dbReference type="GO" id="GO:0000981">
    <property type="term" value="F:DNA-binding transcription factor activity, RNA polymerase II-specific"/>
    <property type="evidence" value="ECO:0007669"/>
    <property type="project" value="InterPro"/>
</dbReference>
<keyword evidence="4" id="KW-0804">Transcription</keyword>
<sequence length="541" mass="60870">MLTCLTCRHRHVKCDGLSPVCTPCNKSNRECAPPGKRIKFCDGMNPSIQQAGSPNYGERSVTFAPHQQWVFVPSDLSFIDETNEVVSQYEGYSVDGSPSGQADATLISASRSSEECEQQLQNVPSYMSRPTPWSFRSPVQDQAISVDSPNSARIQPSSRNWLLSQESRLHNPEHAYLLHHFSTTLCAWLDVCDIERCFGSDAVTLALTSPLLLNSCLAVAARHLSRVAKYDPELADTYHETAVQLLLTMLNDNDIDRHIGIILPSTVILRLFEQLSSNVPVNDLQRHLLGGSVFINSRTEYALCGGLTQAAFWAFVLQDVQFSLAYQIPLRIHTQLFGVCFQQLWQTEESCTDQMIIYRAIWILVETLQYCFGNGSGDYDENSLQENIARWEILASQRLQPFYHGRNNPDAFPTLFYARSGHAIAVQHVCMAKILLLDHRASRLRMGIGSKTRLRDLKNSISQYADVLFGSALSSEDAMPKLFACHAVCTMASWVSNSSMQQQILGLLQTTERHHGWPWRYIVDRLAEDWEVEVPPPSEPP</sequence>
<evidence type="ECO:0000256" key="4">
    <source>
        <dbReference type="ARBA" id="ARBA00023163"/>
    </source>
</evidence>
<dbReference type="InterPro" id="IPR001138">
    <property type="entry name" value="Zn2Cys6_DnaBD"/>
</dbReference>
<dbReference type="GO" id="GO:0008270">
    <property type="term" value="F:zinc ion binding"/>
    <property type="evidence" value="ECO:0007669"/>
    <property type="project" value="InterPro"/>
</dbReference>
<dbReference type="Pfam" id="PF00172">
    <property type="entry name" value="Zn_clus"/>
    <property type="match status" value="1"/>
</dbReference>
<feature type="domain" description="Zn(2)-C6 fungal-type" evidence="6">
    <location>
        <begin position="3"/>
        <end position="31"/>
    </location>
</feature>
<keyword evidence="2" id="KW-0805">Transcription regulation</keyword>
<evidence type="ECO:0000256" key="1">
    <source>
        <dbReference type="ARBA" id="ARBA00004123"/>
    </source>
</evidence>
<dbReference type="GO" id="GO:0005634">
    <property type="term" value="C:nucleus"/>
    <property type="evidence" value="ECO:0007669"/>
    <property type="project" value="UniProtKB-SubCell"/>
</dbReference>
<dbReference type="CDD" id="cd00067">
    <property type="entry name" value="GAL4"/>
    <property type="match status" value="1"/>
</dbReference>
<evidence type="ECO:0000256" key="3">
    <source>
        <dbReference type="ARBA" id="ARBA00023125"/>
    </source>
</evidence>
<dbReference type="GO" id="GO:0000976">
    <property type="term" value="F:transcription cis-regulatory region binding"/>
    <property type="evidence" value="ECO:0007669"/>
    <property type="project" value="TreeGrafter"/>
</dbReference>
<dbReference type="PROSITE" id="PS00463">
    <property type="entry name" value="ZN2_CY6_FUNGAL_1"/>
    <property type="match status" value="1"/>
</dbReference>
<evidence type="ECO:0000313" key="8">
    <source>
        <dbReference type="Proteomes" id="UP000053599"/>
    </source>
</evidence>
<dbReference type="GO" id="GO:0045944">
    <property type="term" value="P:positive regulation of transcription by RNA polymerase II"/>
    <property type="evidence" value="ECO:0007669"/>
    <property type="project" value="TreeGrafter"/>
</dbReference>
<dbReference type="SUPFAM" id="SSF57701">
    <property type="entry name" value="Zn2/Cys6 DNA-binding domain"/>
    <property type="match status" value="1"/>
</dbReference>
<dbReference type="InterPro" id="IPR036864">
    <property type="entry name" value="Zn2-C6_fun-type_DNA-bd_sf"/>
</dbReference>
<name>A0A0D1YJY8_9EURO</name>
<evidence type="ECO:0000256" key="2">
    <source>
        <dbReference type="ARBA" id="ARBA00023015"/>
    </source>
</evidence>
<keyword evidence="5" id="KW-0539">Nucleus</keyword>
<reference evidence="7 8" key="1">
    <citation type="submission" date="2015-01" db="EMBL/GenBank/DDBJ databases">
        <title>The Genome Sequence of Exophiala sideris CBS121828.</title>
        <authorList>
            <consortium name="The Broad Institute Genomics Platform"/>
            <person name="Cuomo C."/>
            <person name="de Hoog S."/>
            <person name="Gorbushina A."/>
            <person name="Stielow B."/>
            <person name="Teixiera M."/>
            <person name="Abouelleil A."/>
            <person name="Chapman S.B."/>
            <person name="Priest M."/>
            <person name="Young S.K."/>
            <person name="Wortman J."/>
            <person name="Nusbaum C."/>
            <person name="Birren B."/>
        </authorList>
    </citation>
    <scope>NUCLEOTIDE SEQUENCE [LARGE SCALE GENOMIC DNA]</scope>
    <source>
        <strain evidence="7 8">CBS 121828</strain>
    </source>
</reference>
<dbReference type="HOGENOM" id="CLU_008719_1_0_1"/>
<dbReference type="InterPro" id="IPR021858">
    <property type="entry name" value="Fun_TF"/>
</dbReference>
<dbReference type="Pfam" id="PF11951">
    <property type="entry name" value="Fungal_trans_2"/>
    <property type="match status" value="1"/>
</dbReference>
<evidence type="ECO:0000256" key="5">
    <source>
        <dbReference type="ARBA" id="ARBA00023242"/>
    </source>
</evidence>
<dbReference type="PANTHER" id="PTHR37534:SF25">
    <property type="entry name" value="ZN(II)2CYS6 TRANSCRIPTION FACTOR (EUROFUNG)"/>
    <property type="match status" value="1"/>
</dbReference>
<evidence type="ECO:0000313" key="7">
    <source>
        <dbReference type="EMBL" id="KIV81324.1"/>
    </source>
</evidence>
<dbReference type="Proteomes" id="UP000053599">
    <property type="component" value="Unassembled WGS sequence"/>
</dbReference>
<dbReference type="OrthoDB" id="4525710at2759"/>
<dbReference type="Gene3D" id="4.10.240.10">
    <property type="entry name" value="Zn(2)-C6 fungal-type DNA-binding domain"/>
    <property type="match status" value="1"/>
</dbReference>
<dbReference type="EMBL" id="KN846952">
    <property type="protein sequence ID" value="KIV81324.1"/>
    <property type="molecule type" value="Genomic_DNA"/>
</dbReference>
<gene>
    <name evidence="7" type="ORF">PV11_03516</name>
</gene>
<organism evidence="7 8">
    <name type="scientific">Exophiala sideris</name>
    <dbReference type="NCBI Taxonomy" id="1016849"/>
    <lineage>
        <taxon>Eukaryota</taxon>
        <taxon>Fungi</taxon>
        <taxon>Dikarya</taxon>
        <taxon>Ascomycota</taxon>
        <taxon>Pezizomycotina</taxon>
        <taxon>Eurotiomycetes</taxon>
        <taxon>Chaetothyriomycetidae</taxon>
        <taxon>Chaetothyriales</taxon>
        <taxon>Herpotrichiellaceae</taxon>
        <taxon>Exophiala</taxon>
    </lineage>
</organism>
<dbReference type="PROSITE" id="PS50048">
    <property type="entry name" value="ZN2_CY6_FUNGAL_2"/>
    <property type="match status" value="1"/>
</dbReference>